<evidence type="ECO:0000256" key="5">
    <source>
        <dbReference type="ARBA" id="ARBA00023157"/>
    </source>
</evidence>
<dbReference type="RefSeq" id="XP_018027564.1">
    <property type="nucleotide sequence ID" value="XM_018172075.2"/>
</dbReference>
<dbReference type="PROSITE" id="PS50240">
    <property type="entry name" value="TRYPSIN_DOM"/>
    <property type="match status" value="1"/>
</dbReference>
<feature type="domain" description="Peptidase S1" evidence="10">
    <location>
        <begin position="138"/>
        <end position="391"/>
    </location>
</feature>
<evidence type="ECO:0000256" key="3">
    <source>
        <dbReference type="ARBA" id="ARBA00022801"/>
    </source>
</evidence>
<evidence type="ECO:0000256" key="7">
    <source>
        <dbReference type="ARBA" id="ARBA00024195"/>
    </source>
</evidence>
<dbReference type="PRINTS" id="PR00722">
    <property type="entry name" value="CHYMOTRYPSIN"/>
</dbReference>
<evidence type="ECO:0000259" key="10">
    <source>
        <dbReference type="PROSITE" id="PS50240"/>
    </source>
</evidence>
<dbReference type="SMART" id="SM00020">
    <property type="entry name" value="Tryp_SPc"/>
    <property type="match status" value="1"/>
</dbReference>
<dbReference type="InterPro" id="IPR001254">
    <property type="entry name" value="Trypsin_dom"/>
</dbReference>
<evidence type="ECO:0000256" key="9">
    <source>
        <dbReference type="RuleBase" id="RU366078"/>
    </source>
</evidence>
<dbReference type="Gene3D" id="2.40.10.10">
    <property type="entry name" value="Trypsin-like serine proteases"/>
    <property type="match status" value="2"/>
</dbReference>
<comment type="domain">
    <text evidence="9">The clip domain consists of 35-55 residues which are 'knitted' together usually by 3 conserved disulfide bonds forming a clip-like compact structure.</text>
</comment>
<dbReference type="GO" id="GO:0006508">
    <property type="term" value="P:proteolysis"/>
    <property type="evidence" value="ECO:0007669"/>
    <property type="project" value="UniProtKB-KW"/>
</dbReference>
<evidence type="ECO:0000313" key="12">
    <source>
        <dbReference type="RefSeq" id="XP_018027564.1"/>
    </source>
</evidence>
<dbReference type="Pfam" id="PF00089">
    <property type="entry name" value="Trypsin"/>
    <property type="match status" value="1"/>
</dbReference>
<dbReference type="SUPFAM" id="SSF50494">
    <property type="entry name" value="Trypsin-like serine proteases"/>
    <property type="match status" value="1"/>
</dbReference>
<dbReference type="Proteomes" id="UP000694843">
    <property type="component" value="Unplaced"/>
</dbReference>
<dbReference type="GO" id="GO:0005576">
    <property type="term" value="C:extracellular region"/>
    <property type="evidence" value="ECO:0007669"/>
    <property type="project" value="UniProtKB-SubCell"/>
</dbReference>
<dbReference type="InterPro" id="IPR009003">
    <property type="entry name" value="Peptidase_S1_PA"/>
</dbReference>
<gene>
    <name evidence="12" type="primary">LOC108682834</name>
</gene>
<dbReference type="KEGG" id="hazt:108682834"/>
<dbReference type="InterPro" id="IPR043504">
    <property type="entry name" value="Peptidase_S1_PA_chymotrypsin"/>
</dbReference>
<evidence type="ECO:0000256" key="1">
    <source>
        <dbReference type="ARBA" id="ARBA00022670"/>
    </source>
</evidence>
<proteinExistence type="inferred from homology"/>
<dbReference type="FunFam" id="2.40.10.10:FF:000028">
    <property type="entry name" value="Serine protease easter"/>
    <property type="match status" value="1"/>
</dbReference>
<dbReference type="InterPro" id="IPR001314">
    <property type="entry name" value="Peptidase_S1A"/>
</dbReference>
<keyword evidence="4 8" id="KW-0720">Serine protease</keyword>
<keyword evidence="1 8" id="KW-0645">Protease</keyword>
<organism evidence="11 12">
    <name type="scientific">Hyalella azteca</name>
    <name type="common">Amphipod</name>
    <dbReference type="NCBI Taxonomy" id="294128"/>
    <lineage>
        <taxon>Eukaryota</taxon>
        <taxon>Metazoa</taxon>
        <taxon>Ecdysozoa</taxon>
        <taxon>Arthropoda</taxon>
        <taxon>Crustacea</taxon>
        <taxon>Multicrustacea</taxon>
        <taxon>Malacostraca</taxon>
        <taxon>Eumalacostraca</taxon>
        <taxon>Peracarida</taxon>
        <taxon>Amphipoda</taxon>
        <taxon>Senticaudata</taxon>
        <taxon>Talitrida</taxon>
        <taxon>Talitroidea</taxon>
        <taxon>Hyalellidae</taxon>
        <taxon>Hyalella</taxon>
    </lineage>
</organism>
<keyword evidence="5" id="KW-1015">Disulfide bond</keyword>
<evidence type="ECO:0000256" key="6">
    <source>
        <dbReference type="ARBA" id="ARBA00023180"/>
    </source>
</evidence>
<dbReference type="InterPro" id="IPR022700">
    <property type="entry name" value="CLIP"/>
</dbReference>
<name>A0A8B7PMY9_HYAAZ</name>
<dbReference type="OrthoDB" id="547031at2759"/>
<evidence type="ECO:0000256" key="4">
    <source>
        <dbReference type="ARBA" id="ARBA00022825"/>
    </source>
</evidence>
<dbReference type="InterPro" id="IPR038565">
    <property type="entry name" value="CLIP_sf"/>
</dbReference>
<keyword evidence="2 9" id="KW-0732">Signal</keyword>
<dbReference type="GO" id="GO:0004252">
    <property type="term" value="F:serine-type endopeptidase activity"/>
    <property type="evidence" value="ECO:0007669"/>
    <property type="project" value="UniProtKB-UniRule"/>
</dbReference>
<reference evidence="12" key="1">
    <citation type="submission" date="2025-08" db="UniProtKB">
        <authorList>
            <consortium name="RefSeq"/>
        </authorList>
    </citation>
    <scope>IDENTIFICATION</scope>
    <source>
        <tissue evidence="12">Whole organism</tissue>
    </source>
</reference>
<comment type="similarity">
    <text evidence="7 9">Belongs to the peptidase S1 family. CLIP subfamily.</text>
</comment>
<keyword evidence="3 8" id="KW-0378">Hydrolase</keyword>
<feature type="chain" id="PRO_5041015792" description="CLIP domain-containing serine protease" evidence="9">
    <location>
        <begin position="33"/>
        <end position="392"/>
    </location>
</feature>
<accession>A0A8B7PMY9</accession>
<keyword evidence="6" id="KW-0325">Glycoprotein</keyword>
<dbReference type="Gene3D" id="3.30.1640.30">
    <property type="match status" value="1"/>
</dbReference>
<dbReference type="InterPro" id="IPR018114">
    <property type="entry name" value="TRYPSIN_HIS"/>
</dbReference>
<protein>
    <recommendedName>
        <fullName evidence="9">CLIP domain-containing serine protease</fullName>
        <ecNumber evidence="8">3.4.21.-</ecNumber>
    </recommendedName>
</protein>
<dbReference type="PANTHER" id="PTHR24256">
    <property type="entry name" value="TRYPTASE-RELATED"/>
    <property type="match status" value="1"/>
</dbReference>
<dbReference type="PROSITE" id="PS00134">
    <property type="entry name" value="TRYPSIN_HIS"/>
    <property type="match status" value="1"/>
</dbReference>
<dbReference type="CDD" id="cd00190">
    <property type="entry name" value="Tryp_SPc"/>
    <property type="match status" value="1"/>
</dbReference>
<sequence length="392" mass="42283">MRFSTVMSPASRQRYFWEGCAVLLIIATIGVAAQGSCRMDDGGPGECIELLQCQQHVSVITAIRSGRAPTSEYARLRRLVCAIRAGNVLLLCCPAETFTSSVGASIFQPPTLVLGRQPTSAESLLPSDCGLTAQPDRIVGGEDAYVGGWPWIAMLYGSPTPSSDKLFFCGGSLITSRYVLTAAHCIYRGDVSTIDLVRLGEHTVSRDIDCENNDFGQQRCAPHPQDIRPESAVLHPNYDRPGCLRCNDIALIRLSANARLNEFVRPVCLPINPVQQMGFAASEFIGKFGWAAGWGSVGRSLFDTRQPDVLQQVQLQVLSCSSPGVLCALGPGKDTCRGDSGGPFVLSDSRGLRFFLVGVTSSGNVVCATEGVSTRYTAVHEHIPWITQTLRP</sequence>
<dbReference type="GeneID" id="108682834"/>
<evidence type="ECO:0000256" key="8">
    <source>
        <dbReference type="RuleBase" id="RU363034"/>
    </source>
</evidence>
<dbReference type="AlphaFoldDB" id="A0A8B7PMY9"/>
<feature type="signal peptide" evidence="9">
    <location>
        <begin position="1"/>
        <end position="32"/>
    </location>
</feature>
<dbReference type="Pfam" id="PF12032">
    <property type="entry name" value="CLIP"/>
    <property type="match status" value="1"/>
</dbReference>
<evidence type="ECO:0000256" key="2">
    <source>
        <dbReference type="ARBA" id="ARBA00022729"/>
    </source>
</evidence>
<comment type="subcellular location">
    <subcellularLocation>
        <location evidence="9">Secreted</location>
    </subcellularLocation>
</comment>
<keyword evidence="11" id="KW-1185">Reference proteome</keyword>
<dbReference type="InterPro" id="IPR033116">
    <property type="entry name" value="TRYPSIN_SER"/>
</dbReference>
<dbReference type="EC" id="3.4.21.-" evidence="8"/>
<keyword evidence="9" id="KW-0964">Secreted</keyword>
<dbReference type="PROSITE" id="PS00135">
    <property type="entry name" value="TRYPSIN_SER"/>
    <property type="match status" value="1"/>
</dbReference>
<dbReference type="InterPro" id="IPR051487">
    <property type="entry name" value="Ser/Thr_Proteases_Immune/Dev"/>
</dbReference>
<evidence type="ECO:0000313" key="11">
    <source>
        <dbReference type="Proteomes" id="UP000694843"/>
    </source>
</evidence>